<name>A0AAD6QPH1_9ROSI</name>
<evidence type="ECO:0000313" key="2">
    <source>
        <dbReference type="Proteomes" id="UP001164929"/>
    </source>
</evidence>
<sequence>MDSKRRRGRVGVDQRREVAALQHFRRDQVPMPLVASGMWGRLGVTKGVIGGRKGYVRHVNEDFYQNKGTPFPVYLLNT</sequence>
<proteinExistence type="predicted"/>
<reference evidence="1" key="1">
    <citation type="journal article" date="2023" name="Mol. Ecol. Resour.">
        <title>Chromosome-level genome assembly of a triploid poplar Populus alba 'Berolinensis'.</title>
        <authorList>
            <person name="Chen S."/>
            <person name="Yu Y."/>
            <person name="Wang X."/>
            <person name="Wang S."/>
            <person name="Zhang T."/>
            <person name="Zhou Y."/>
            <person name="He R."/>
            <person name="Meng N."/>
            <person name="Wang Y."/>
            <person name="Liu W."/>
            <person name="Liu Z."/>
            <person name="Liu J."/>
            <person name="Guo Q."/>
            <person name="Huang H."/>
            <person name="Sederoff R.R."/>
            <person name="Wang G."/>
            <person name="Qu G."/>
            <person name="Chen S."/>
        </authorList>
    </citation>
    <scope>NUCLEOTIDE SEQUENCE</scope>
    <source>
        <strain evidence="1">SC-2020</strain>
    </source>
</reference>
<accession>A0AAD6QPH1</accession>
<keyword evidence="2" id="KW-1185">Reference proteome</keyword>
<organism evidence="1 2">
    <name type="scientific">Populus alba x Populus x berolinensis</name>
    <dbReference type="NCBI Taxonomy" id="444605"/>
    <lineage>
        <taxon>Eukaryota</taxon>
        <taxon>Viridiplantae</taxon>
        <taxon>Streptophyta</taxon>
        <taxon>Embryophyta</taxon>
        <taxon>Tracheophyta</taxon>
        <taxon>Spermatophyta</taxon>
        <taxon>Magnoliopsida</taxon>
        <taxon>eudicotyledons</taxon>
        <taxon>Gunneridae</taxon>
        <taxon>Pentapetalae</taxon>
        <taxon>rosids</taxon>
        <taxon>fabids</taxon>
        <taxon>Malpighiales</taxon>
        <taxon>Salicaceae</taxon>
        <taxon>Saliceae</taxon>
        <taxon>Populus</taxon>
    </lineage>
</organism>
<dbReference type="AlphaFoldDB" id="A0AAD6QPH1"/>
<gene>
    <name evidence="1" type="ORF">NC653_017117</name>
</gene>
<comment type="caution">
    <text evidence="1">The sequence shown here is derived from an EMBL/GenBank/DDBJ whole genome shotgun (WGS) entry which is preliminary data.</text>
</comment>
<evidence type="ECO:0000313" key="1">
    <source>
        <dbReference type="EMBL" id="KAJ6994195.1"/>
    </source>
</evidence>
<protein>
    <submittedName>
        <fullName evidence="1">Uncharacterized protein</fullName>
    </submittedName>
</protein>
<dbReference type="Proteomes" id="UP001164929">
    <property type="component" value="Chromosome 6"/>
</dbReference>
<dbReference type="EMBL" id="JAQIZT010000006">
    <property type="protein sequence ID" value="KAJ6994195.1"/>
    <property type="molecule type" value="Genomic_DNA"/>
</dbReference>